<keyword evidence="2" id="KW-0488">Methylation</keyword>
<evidence type="ECO:0000256" key="3">
    <source>
        <dbReference type="ARBA" id="ARBA00022692"/>
    </source>
</evidence>
<keyword evidence="4" id="KW-1133">Transmembrane helix</keyword>
<gene>
    <name evidence="6" type="ORF">AB6T85_14375</name>
</gene>
<dbReference type="Pfam" id="PF07963">
    <property type="entry name" value="N_methyl"/>
    <property type="match status" value="1"/>
</dbReference>
<dbReference type="InterPro" id="IPR012902">
    <property type="entry name" value="N_methyl_site"/>
</dbReference>
<evidence type="ECO:0000256" key="1">
    <source>
        <dbReference type="ARBA" id="ARBA00004167"/>
    </source>
</evidence>
<accession>A0ABV4E9I8</accession>
<dbReference type="NCBIfam" id="TIGR02532">
    <property type="entry name" value="IV_pilin_GFxxxE"/>
    <property type="match status" value="1"/>
</dbReference>
<reference evidence="6 7" key="1">
    <citation type="submission" date="2024-07" db="EMBL/GenBank/DDBJ databases">
        <authorList>
            <person name="Hebao G."/>
        </authorList>
    </citation>
    <scope>NUCLEOTIDE SEQUENCE [LARGE SCALE GENOMIC DNA]</scope>
    <source>
        <strain evidence="6 7">ACCC 02193</strain>
    </source>
</reference>
<name>A0ABV4E9I8_9GAMM</name>
<dbReference type="NCBIfam" id="NF007848">
    <property type="entry name" value="PRK10557.1"/>
    <property type="match status" value="1"/>
</dbReference>
<evidence type="ECO:0000256" key="2">
    <source>
        <dbReference type="ARBA" id="ARBA00022481"/>
    </source>
</evidence>
<keyword evidence="7" id="KW-1185">Reference proteome</keyword>
<comment type="caution">
    <text evidence="6">The sequence shown here is derived from an EMBL/GenBank/DDBJ whole genome shotgun (WGS) entry which is preliminary data.</text>
</comment>
<dbReference type="InterPro" id="IPR016419">
    <property type="entry name" value="Prepilin_Pept-dep_B_prd"/>
</dbReference>
<dbReference type="RefSeq" id="WP_253461231.1">
    <property type="nucleotide sequence ID" value="NZ_JBGFFX010000008.1"/>
</dbReference>
<evidence type="ECO:0000313" key="6">
    <source>
        <dbReference type="EMBL" id="MEY8771582.1"/>
    </source>
</evidence>
<dbReference type="InterPro" id="IPR051621">
    <property type="entry name" value="T2SS_protein_J"/>
</dbReference>
<proteinExistence type="predicted"/>
<dbReference type="Proteomes" id="UP001565243">
    <property type="component" value="Unassembled WGS sequence"/>
</dbReference>
<keyword evidence="3" id="KW-0812">Transmembrane</keyword>
<sequence length="183" mass="20556">MSVKRGGFTLPEMLVALAISGVLMLGAAKFLPLLQIGNLRILLTFQLHEELQLMMSTLEKSVRRAGYCHGKCQGEGLQTIGEKNACLLVRWDENSNGRWEGPGNDNSDYYGFRLRDGNLEAQRGVQSCDSGGWEKMNDPDSIVISDFRVLKQARQIRLLLGGYARRFPQLPLTVERWITAENL</sequence>
<dbReference type="PANTHER" id="PTHR39583:SF3">
    <property type="entry name" value="PREPILIN PEPTIDASE-DEPENDENT PROTEIN B"/>
    <property type="match status" value="1"/>
</dbReference>
<dbReference type="PANTHER" id="PTHR39583">
    <property type="entry name" value="TYPE II SECRETION SYSTEM PROTEIN J-RELATED"/>
    <property type="match status" value="1"/>
</dbReference>
<protein>
    <submittedName>
        <fullName evidence="6">Prepilin peptidase-dependent protein</fullName>
    </submittedName>
</protein>
<comment type="subcellular location">
    <subcellularLocation>
        <location evidence="1">Membrane</location>
        <topology evidence="1">Single-pass membrane protein</topology>
    </subcellularLocation>
</comment>
<dbReference type="PROSITE" id="PS00409">
    <property type="entry name" value="PROKAR_NTER_METHYL"/>
    <property type="match status" value="1"/>
</dbReference>
<dbReference type="EMBL" id="JBGFFX010000008">
    <property type="protein sequence ID" value="MEY8771582.1"/>
    <property type="molecule type" value="Genomic_DNA"/>
</dbReference>
<evidence type="ECO:0000256" key="4">
    <source>
        <dbReference type="ARBA" id="ARBA00022989"/>
    </source>
</evidence>
<evidence type="ECO:0000313" key="7">
    <source>
        <dbReference type="Proteomes" id="UP001565243"/>
    </source>
</evidence>
<evidence type="ECO:0000256" key="5">
    <source>
        <dbReference type="ARBA" id="ARBA00023136"/>
    </source>
</evidence>
<keyword evidence="5" id="KW-0472">Membrane</keyword>
<dbReference type="PIRSF" id="PIRSF004525">
    <property type="entry name" value="Pilin_peptidase-dep_B_prd"/>
    <property type="match status" value="1"/>
</dbReference>
<organism evidence="6 7">
    <name type="scientific">Erwinia aeris</name>
    <dbReference type="NCBI Taxonomy" id="3239803"/>
    <lineage>
        <taxon>Bacteria</taxon>
        <taxon>Pseudomonadati</taxon>
        <taxon>Pseudomonadota</taxon>
        <taxon>Gammaproteobacteria</taxon>
        <taxon>Enterobacterales</taxon>
        <taxon>Erwiniaceae</taxon>
        <taxon>Erwinia</taxon>
    </lineage>
</organism>